<evidence type="ECO:0000259" key="2">
    <source>
        <dbReference type="PROSITE" id="PS50050"/>
    </source>
</evidence>
<dbReference type="GO" id="GO:0004888">
    <property type="term" value="F:transmembrane signaling receptor activity"/>
    <property type="evidence" value="ECO:0007669"/>
    <property type="project" value="InterPro"/>
</dbReference>
<dbReference type="InterPro" id="IPR008063">
    <property type="entry name" value="Fas_rcpt"/>
</dbReference>
<dbReference type="GO" id="GO:0009897">
    <property type="term" value="C:external side of plasma membrane"/>
    <property type="evidence" value="ECO:0007669"/>
    <property type="project" value="TreeGrafter"/>
</dbReference>
<dbReference type="GO" id="GO:0007165">
    <property type="term" value="P:signal transduction"/>
    <property type="evidence" value="ECO:0007669"/>
    <property type="project" value="InterPro"/>
</dbReference>
<evidence type="ECO:0000313" key="3">
    <source>
        <dbReference type="EMBL" id="KAK2841296.1"/>
    </source>
</evidence>
<dbReference type="GO" id="GO:0006955">
    <property type="term" value="P:immune response"/>
    <property type="evidence" value="ECO:0007669"/>
    <property type="project" value="InterPro"/>
</dbReference>
<organism evidence="3 4">
    <name type="scientific">Tachysurus vachellii</name>
    <name type="common">Darkbarbel catfish</name>
    <name type="synonym">Pelteobagrus vachellii</name>
    <dbReference type="NCBI Taxonomy" id="175792"/>
    <lineage>
        <taxon>Eukaryota</taxon>
        <taxon>Metazoa</taxon>
        <taxon>Chordata</taxon>
        <taxon>Craniata</taxon>
        <taxon>Vertebrata</taxon>
        <taxon>Euteleostomi</taxon>
        <taxon>Actinopterygii</taxon>
        <taxon>Neopterygii</taxon>
        <taxon>Teleostei</taxon>
        <taxon>Ostariophysi</taxon>
        <taxon>Siluriformes</taxon>
        <taxon>Bagridae</taxon>
        <taxon>Tachysurus</taxon>
    </lineage>
</organism>
<name>A0AA88MRS6_TACVA</name>
<feature type="repeat" description="TNFR-Cys" evidence="1">
    <location>
        <begin position="22"/>
        <end position="64"/>
    </location>
</feature>
<dbReference type="Pfam" id="PF00020">
    <property type="entry name" value="TNFR_c6"/>
    <property type="match status" value="1"/>
</dbReference>
<keyword evidence="4" id="KW-1185">Reference proteome</keyword>
<dbReference type="PANTHER" id="PTHR46838:SF1">
    <property type="entry name" value="TUMOR NECROSIS FACTOR RECEPTOR SUPERFAMILY MEMBER 14"/>
    <property type="match status" value="1"/>
</dbReference>
<dbReference type="InterPro" id="IPR001368">
    <property type="entry name" value="TNFR/NGFR_Cys_rich_reg"/>
</dbReference>
<dbReference type="EMBL" id="JAVHJS010000012">
    <property type="protein sequence ID" value="KAK2841296.1"/>
    <property type="molecule type" value="Genomic_DNA"/>
</dbReference>
<dbReference type="GO" id="GO:0046642">
    <property type="term" value="P:negative regulation of alpha-beta T cell proliferation"/>
    <property type="evidence" value="ECO:0007669"/>
    <property type="project" value="TreeGrafter"/>
</dbReference>
<dbReference type="GO" id="GO:0002720">
    <property type="term" value="P:positive regulation of cytokine production involved in immune response"/>
    <property type="evidence" value="ECO:0007669"/>
    <property type="project" value="TreeGrafter"/>
</dbReference>
<reference evidence="3" key="1">
    <citation type="submission" date="2023-08" db="EMBL/GenBank/DDBJ databases">
        <title>Pelteobagrus vachellii genome.</title>
        <authorList>
            <person name="Liu H."/>
        </authorList>
    </citation>
    <scope>NUCLEOTIDE SEQUENCE</scope>
    <source>
        <strain evidence="3">PRFRI_2022a</strain>
        <tissue evidence="3">Muscle</tissue>
    </source>
</reference>
<dbReference type="PANTHER" id="PTHR46838">
    <property type="entry name" value="TUMOR NECROSIS FACTOR RECEPTOR SUPERFAMILY MEMBER 14"/>
    <property type="match status" value="1"/>
</dbReference>
<dbReference type="GO" id="GO:0050830">
    <property type="term" value="P:defense response to Gram-positive bacterium"/>
    <property type="evidence" value="ECO:0007669"/>
    <property type="project" value="TreeGrafter"/>
</dbReference>
<evidence type="ECO:0000256" key="1">
    <source>
        <dbReference type="PROSITE-ProRule" id="PRU00206"/>
    </source>
</evidence>
<comment type="caution">
    <text evidence="1">Lacks conserved residue(s) required for the propagation of feature annotation.</text>
</comment>
<dbReference type="SMART" id="SM00208">
    <property type="entry name" value="TNFR"/>
    <property type="match status" value="1"/>
</dbReference>
<dbReference type="PRINTS" id="PR01680">
    <property type="entry name" value="TNFACTORR6"/>
</dbReference>
<feature type="domain" description="TNFR-Cys" evidence="2">
    <location>
        <begin position="22"/>
        <end position="64"/>
    </location>
</feature>
<dbReference type="GO" id="GO:2000406">
    <property type="term" value="P:positive regulation of T cell migration"/>
    <property type="evidence" value="ECO:0007669"/>
    <property type="project" value="TreeGrafter"/>
</dbReference>
<keyword evidence="1" id="KW-1015">Disulfide bond</keyword>
<sequence length="140" mass="15278">MCSPGHHIESPCTKFTSTMCLPCPGSTYSAKPNNRSVCSKCTLCNTVNVLRVKANCTQTSDTVCEPLEGFYCTDGYSGSCRYAVEHTKCSPGQYIKQKEETEPQSSQCASSTSPLKYIQETESPAVQADCNKEHTVQVKT</sequence>
<dbReference type="AlphaFoldDB" id="A0AA88MRS6"/>
<dbReference type="SUPFAM" id="SSF57586">
    <property type="entry name" value="TNF receptor-like"/>
    <property type="match status" value="2"/>
</dbReference>
<evidence type="ECO:0000313" key="4">
    <source>
        <dbReference type="Proteomes" id="UP001187315"/>
    </source>
</evidence>
<proteinExistence type="predicted"/>
<dbReference type="GO" id="GO:0006915">
    <property type="term" value="P:apoptotic process"/>
    <property type="evidence" value="ECO:0007669"/>
    <property type="project" value="InterPro"/>
</dbReference>
<protein>
    <recommendedName>
        <fullName evidence="2">TNFR-Cys domain-containing protein</fullName>
    </recommendedName>
</protein>
<dbReference type="GO" id="GO:0050829">
    <property type="term" value="P:defense response to Gram-negative bacterium"/>
    <property type="evidence" value="ECO:0007669"/>
    <property type="project" value="TreeGrafter"/>
</dbReference>
<comment type="caution">
    <text evidence="3">The sequence shown here is derived from an EMBL/GenBank/DDBJ whole genome shotgun (WGS) entry which is preliminary data.</text>
</comment>
<dbReference type="PROSITE" id="PS00652">
    <property type="entry name" value="TNFR_NGFR_1"/>
    <property type="match status" value="1"/>
</dbReference>
<accession>A0AA88MRS6</accession>
<dbReference type="Gene3D" id="2.10.50.10">
    <property type="entry name" value="Tumor Necrosis Factor Receptor, subunit A, domain 2"/>
    <property type="match status" value="3"/>
</dbReference>
<dbReference type="PROSITE" id="PS50050">
    <property type="entry name" value="TNFR_NGFR_2"/>
    <property type="match status" value="1"/>
</dbReference>
<gene>
    <name evidence="3" type="ORF">Q7C36_012875</name>
</gene>
<feature type="disulfide bond" evidence="1">
    <location>
        <begin position="23"/>
        <end position="38"/>
    </location>
</feature>
<dbReference type="Proteomes" id="UP001187315">
    <property type="component" value="Unassembled WGS sequence"/>
</dbReference>